<reference evidence="1 2" key="1">
    <citation type="submission" date="2023-07" db="EMBL/GenBank/DDBJ databases">
        <title>Sorghum-associated microbial communities from plants grown in Nebraska, USA.</title>
        <authorList>
            <person name="Schachtman D."/>
        </authorList>
    </citation>
    <scope>NUCLEOTIDE SEQUENCE [LARGE SCALE GENOMIC DNA]</scope>
    <source>
        <strain evidence="1 2">CC482</strain>
    </source>
</reference>
<dbReference type="Pfam" id="PF13469">
    <property type="entry name" value="Sulfotransfer_3"/>
    <property type="match status" value="1"/>
</dbReference>
<keyword evidence="2" id="KW-1185">Reference proteome</keyword>
<dbReference type="Gene3D" id="3.40.50.300">
    <property type="entry name" value="P-loop containing nucleotide triphosphate hydrolases"/>
    <property type="match status" value="1"/>
</dbReference>
<sequence>MDVMISALTQRTGSTLVQRIFNSRKNTLIWGEHGGIVSEFIRIADLASYFSKHSKDEKRDFFRNGNDPNLWTGNMTPDEPFIEAAVVEAIKTMFNHMYIQYRDKHDRIGFKEVRYGKRELMLLRKCFPGAAIILLVRNPIDIWRSETAYWSGDAEAFVQIWNERAKQYRELEGEMPNTSLIRYEDIVGRNEQTLQLLSELALVSLDELHRVLSVQLNSTRSIRPQEEIDKIMRLCKEGMAIYQYE</sequence>
<evidence type="ECO:0000313" key="1">
    <source>
        <dbReference type="EMBL" id="MDQ0112220.1"/>
    </source>
</evidence>
<dbReference type="Proteomes" id="UP001229346">
    <property type="component" value="Unassembled WGS sequence"/>
</dbReference>
<comment type="caution">
    <text evidence="1">The sequence shown here is derived from an EMBL/GenBank/DDBJ whole genome shotgun (WGS) entry which is preliminary data.</text>
</comment>
<organism evidence="1 2">
    <name type="scientific">Paenibacillus harenae</name>
    <dbReference type="NCBI Taxonomy" id="306543"/>
    <lineage>
        <taxon>Bacteria</taxon>
        <taxon>Bacillati</taxon>
        <taxon>Bacillota</taxon>
        <taxon>Bacilli</taxon>
        <taxon>Bacillales</taxon>
        <taxon>Paenibacillaceae</taxon>
        <taxon>Paenibacillus</taxon>
    </lineage>
</organism>
<protein>
    <recommendedName>
        <fullName evidence="3">Sulfotransferase</fullName>
    </recommendedName>
</protein>
<evidence type="ECO:0008006" key="3">
    <source>
        <dbReference type="Google" id="ProtNLM"/>
    </source>
</evidence>
<dbReference type="InterPro" id="IPR027417">
    <property type="entry name" value="P-loop_NTPase"/>
</dbReference>
<accession>A0ABT9TXY8</accession>
<dbReference type="RefSeq" id="WP_307202884.1">
    <property type="nucleotide sequence ID" value="NZ_JAUSSU010000003.1"/>
</dbReference>
<evidence type="ECO:0000313" key="2">
    <source>
        <dbReference type="Proteomes" id="UP001229346"/>
    </source>
</evidence>
<proteinExistence type="predicted"/>
<name>A0ABT9TXY8_PAEHA</name>
<dbReference type="SUPFAM" id="SSF52540">
    <property type="entry name" value="P-loop containing nucleoside triphosphate hydrolases"/>
    <property type="match status" value="1"/>
</dbReference>
<gene>
    <name evidence="1" type="ORF">J2T15_001655</name>
</gene>
<dbReference type="EMBL" id="JAUSSU010000003">
    <property type="protein sequence ID" value="MDQ0112220.1"/>
    <property type="molecule type" value="Genomic_DNA"/>
</dbReference>